<dbReference type="InterPro" id="IPR021514">
    <property type="entry name" value="DUF3176"/>
</dbReference>
<feature type="transmembrane region" description="Helical" evidence="2">
    <location>
        <begin position="104"/>
        <end position="129"/>
    </location>
</feature>
<keyword evidence="2" id="KW-0812">Transmembrane</keyword>
<dbReference type="EMBL" id="CABFNS010000881">
    <property type="protein sequence ID" value="VUC34318.1"/>
    <property type="molecule type" value="Genomic_DNA"/>
</dbReference>
<proteinExistence type="predicted"/>
<organism evidence="3 4">
    <name type="scientific">Bionectria ochroleuca</name>
    <name type="common">Gliocladium roseum</name>
    <dbReference type="NCBI Taxonomy" id="29856"/>
    <lineage>
        <taxon>Eukaryota</taxon>
        <taxon>Fungi</taxon>
        <taxon>Dikarya</taxon>
        <taxon>Ascomycota</taxon>
        <taxon>Pezizomycotina</taxon>
        <taxon>Sordariomycetes</taxon>
        <taxon>Hypocreomycetidae</taxon>
        <taxon>Hypocreales</taxon>
        <taxon>Bionectriaceae</taxon>
        <taxon>Clonostachys</taxon>
    </lineage>
</organism>
<comment type="caution">
    <text evidence="3">The sequence shown here is derived from an EMBL/GenBank/DDBJ whole genome shotgun (WGS) entry which is preliminary data.</text>
</comment>
<dbReference type="Proteomes" id="UP000766486">
    <property type="component" value="Unassembled WGS sequence"/>
</dbReference>
<sequence>MAPVTNPGYEPVSPLEPEPHSLSRERGPDGPSKGGSQVAEMLPSPADSVHGEKQELKLGKMERLEETWTWEALALAWALLCLAAVVIVLAFISGKPVSSWRVPIGPNALIGVFSALAKAALMTAVPACISQLKWIHFSQSPRRLVDMQAYDDASRGPFGSLLFLHGLAFGGRRTVRSKASTLAAVGCLITIVALALEPFTQQIVSFRIREVELGNGQGTADLAVATGYDTGAATKTGTWRPEVADEDMQGAILAGLFSRAIDTSAYEQCSTSNCSWPVASSLSVCSSCQDVTASSTKNCTDNKMGWNVQDLTCNYTTPAKNKLQAKKGPASSASYYTTWVDTATGPGNSNPSNGGPAVIGTVSILKTGDPANSTVYKDIYNAHIDECNFYWCKTTYTENKVFANGLRVSETTRELLNWDQSVGLSNQPLVSAIDEGNKTSYPINLIDSIGVNRMLASFFSTSLVDQDYQSPLQTEFSIARLLYNTNNISRLIEFTASSMSARLRSGSSRKAASVRGTVMHTETYIHGCVSGMERIAVEKTALCDDFIKERRHGDAESNHELRRRFS</sequence>
<gene>
    <name evidence="3" type="ORF">CLO192961_LOCUS378831</name>
</gene>
<protein>
    <recommendedName>
        <fullName evidence="5">Carboxylic ester hydrolase</fullName>
    </recommendedName>
</protein>
<evidence type="ECO:0000256" key="2">
    <source>
        <dbReference type="SAM" id="Phobius"/>
    </source>
</evidence>
<name>A0ABY6USZ1_BIOOC</name>
<dbReference type="PANTHER" id="PTHR35394:SF5">
    <property type="entry name" value="DUF3176 DOMAIN-CONTAINING PROTEIN"/>
    <property type="match status" value="1"/>
</dbReference>
<dbReference type="PANTHER" id="PTHR35394">
    <property type="entry name" value="DUF3176 DOMAIN-CONTAINING PROTEIN"/>
    <property type="match status" value="1"/>
</dbReference>
<evidence type="ECO:0000313" key="3">
    <source>
        <dbReference type="EMBL" id="VUC34318.1"/>
    </source>
</evidence>
<feature type="region of interest" description="Disordered" evidence="1">
    <location>
        <begin position="1"/>
        <end position="53"/>
    </location>
</feature>
<feature type="transmembrane region" description="Helical" evidence="2">
    <location>
        <begin position="179"/>
        <end position="196"/>
    </location>
</feature>
<dbReference type="Pfam" id="PF11374">
    <property type="entry name" value="DUF3176"/>
    <property type="match status" value="1"/>
</dbReference>
<reference evidence="3 4" key="1">
    <citation type="submission" date="2019-06" db="EMBL/GenBank/DDBJ databases">
        <authorList>
            <person name="Broberg M."/>
        </authorList>
    </citation>
    <scope>NUCLEOTIDE SEQUENCE [LARGE SCALE GENOMIC DNA]</scope>
</reference>
<evidence type="ECO:0000256" key="1">
    <source>
        <dbReference type="SAM" id="MobiDB-lite"/>
    </source>
</evidence>
<feature type="transmembrane region" description="Helical" evidence="2">
    <location>
        <begin position="70"/>
        <end position="92"/>
    </location>
</feature>
<evidence type="ECO:0000313" key="4">
    <source>
        <dbReference type="Proteomes" id="UP000766486"/>
    </source>
</evidence>
<feature type="compositionally biased region" description="Basic and acidic residues" evidence="1">
    <location>
        <begin position="17"/>
        <end position="28"/>
    </location>
</feature>
<keyword evidence="2" id="KW-1133">Transmembrane helix</keyword>
<keyword evidence="4" id="KW-1185">Reference proteome</keyword>
<accession>A0ABY6USZ1</accession>
<keyword evidence="2" id="KW-0472">Membrane</keyword>
<evidence type="ECO:0008006" key="5">
    <source>
        <dbReference type="Google" id="ProtNLM"/>
    </source>
</evidence>